<keyword evidence="7" id="KW-1185">Reference proteome</keyword>
<evidence type="ECO:0000256" key="2">
    <source>
        <dbReference type="ARBA" id="ARBA00022737"/>
    </source>
</evidence>
<feature type="coiled-coil region" evidence="4">
    <location>
        <begin position="883"/>
        <end position="931"/>
    </location>
</feature>
<dbReference type="AlphaFoldDB" id="A0A0L0HEG3"/>
<dbReference type="InterPro" id="IPR036322">
    <property type="entry name" value="WD40_repeat_dom_sf"/>
</dbReference>
<dbReference type="Gene3D" id="1.10.287.1490">
    <property type="match status" value="1"/>
</dbReference>
<evidence type="ECO:0000256" key="1">
    <source>
        <dbReference type="ARBA" id="ARBA00022574"/>
    </source>
</evidence>
<dbReference type="eggNOG" id="ENOG502QTIS">
    <property type="taxonomic scope" value="Eukaryota"/>
</dbReference>
<feature type="repeat" description="WD" evidence="3">
    <location>
        <begin position="593"/>
        <end position="634"/>
    </location>
</feature>
<dbReference type="InterPro" id="IPR001680">
    <property type="entry name" value="WD40_rpt"/>
</dbReference>
<evidence type="ECO:0000313" key="6">
    <source>
        <dbReference type="EMBL" id="KNC99492.1"/>
    </source>
</evidence>
<dbReference type="InParanoid" id="A0A0L0HEG3"/>
<gene>
    <name evidence="6" type="ORF">SPPG_04888</name>
</gene>
<sequence>MSIASVAHSRVFGINIDVLDNIFYVDENTLLYSAGCNVVIANVEQDSQKYIPLSGYGICAMTISSDRHVFAVAQRGAPGDMPGKGTRGAEGATALITMYEIHSSRKRRSVVPMDGCISKFTALSFSTDAKYLAAQGGAPDWLLHFYVWEKGKLLATICTSQDGESAVRQIGINPMDETELCVVAAKGVKLYRYAEGGLRETPVAGLEQLNYTCHAWLPPASSRIALGTSTGQIVIINNGEVVQTLNFSDSVACLMALSRGFACGGGGGVLQVYERYTEEALAKDLFKSVRKIPLPEEARVRNMTGSSSEGILFVEMETCQVFKFVLTEQKSLKGEEPKLRPLSQPFHSGAVTGLDTCVRKPILVTCSVDRSIRIWNYQTNTCELVKYFSEEPFSVALHPSGLYILVGFSDKLRLMNILMDDLRVFREFGLRGCRECRFSSGGHMFAAAQGNMIQIFSTWTFENLANLKGHNGRVRSLVWTQDDAYLVSAGADGAVYAWSVAEMKRENEHILKSTAYSCAVVAKDGKTMWAVGSDMMLKEITESTVTIEFESDQALTQLVLSNSGRMLFAGTASGTIRAIKYPLSGHADDFQEHIAHSGAITKLRVSYDDQYLFSASEDGTIYVFKISDKEERGLRRERVMVFADEILITKSDLEEKTIQTSELRRSLEELQIEHEYQLRLRDMAFNEKMKDLSEKFSGEMEALKISTSALRTGKEKEEVKHEEAMAKLLQKHATELHEVEAHYNQELMEEYEKFQAAQQDAHGMQESWQQQMRRCETETQQALTSAQADWEGKLNQKAAEIEKLQSDLRNQLAEQAEEHNQITQDIDTEITRLHAKYDRKLRAEREEGARLKGENGIMRKKFNTLTKDIEDNRAEIVRMKEDERTLKGIIDGLEKEITALKKEMSERDILIQEKERRVYDLKKKNQELEKFKFVLDFRIKELKEQIEPRETHIKDMTTHISSINTALEVLTAQKEKFTTTISELTSRLNQTKNTYRNQHSKAHQLTHYVKSFLTDLEDAVHYIQEPEILRAAVEKLEDKYLGDAPRGDLVDSGIEPEVDREYIAQNQVLRERIKELQGVVEGNLKKFRIDETGSVMVNRGLIGDINRLRRMTKQSAKQIKNLQVLAITEVPVVPGRSLSTSGASGVVAALDSGGTKLPTLVEGRAGVGVS</sequence>
<dbReference type="STRING" id="645134.A0A0L0HEG3"/>
<dbReference type="RefSeq" id="XP_016607532.1">
    <property type="nucleotide sequence ID" value="XM_016753127.1"/>
</dbReference>
<dbReference type="Gene3D" id="2.130.10.10">
    <property type="entry name" value="YVTN repeat-like/Quinoprotein amine dehydrogenase"/>
    <property type="match status" value="3"/>
</dbReference>
<dbReference type="InterPro" id="IPR052993">
    <property type="entry name" value="CFA-57"/>
</dbReference>
<organism evidence="6 7">
    <name type="scientific">Spizellomyces punctatus (strain DAOM BR117)</name>
    <dbReference type="NCBI Taxonomy" id="645134"/>
    <lineage>
        <taxon>Eukaryota</taxon>
        <taxon>Fungi</taxon>
        <taxon>Fungi incertae sedis</taxon>
        <taxon>Chytridiomycota</taxon>
        <taxon>Chytridiomycota incertae sedis</taxon>
        <taxon>Chytridiomycetes</taxon>
        <taxon>Spizellomycetales</taxon>
        <taxon>Spizellomycetaceae</taxon>
        <taxon>Spizellomyces</taxon>
    </lineage>
</organism>
<dbReference type="PROSITE" id="PS50294">
    <property type="entry name" value="WD_REPEATS_REGION"/>
    <property type="match status" value="1"/>
</dbReference>
<reference evidence="6 7" key="1">
    <citation type="submission" date="2009-08" db="EMBL/GenBank/DDBJ databases">
        <title>The Genome Sequence of Spizellomyces punctatus strain DAOM BR117.</title>
        <authorList>
            <consortium name="The Broad Institute Genome Sequencing Platform"/>
            <person name="Russ C."/>
            <person name="Cuomo C."/>
            <person name="Shea T."/>
            <person name="Young S.K."/>
            <person name="Zeng Q."/>
            <person name="Koehrsen M."/>
            <person name="Haas B."/>
            <person name="Borodovsky M."/>
            <person name="Guigo R."/>
            <person name="Alvarado L."/>
            <person name="Berlin A."/>
            <person name="Bochicchio J."/>
            <person name="Borenstein D."/>
            <person name="Chapman S."/>
            <person name="Chen Z."/>
            <person name="Engels R."/>
            <person name="Freedman E."/>
            <person name="Gellesch M."/>
            <person name="Goldberg J."/>
            <person name="Griggs A."/>
            <person name="Gujja S."/>
            <person name="Heiman D."/>
            <person name="Hepburn T."/>
            <person name="Howarth C."/>
            <person name="Jen D."/>
            <person name="Larson L."/>
            <person name="Lewis B."/>
            <person name="Mehta T."/>
            <person name="Park D."/>
            <person name="Pearson M."/>
            <person name="Roberts A."/>
            <person name="Saif S."/>
            <person name="Shenoy N."/>
            <person name="Sisk P."/>
            <person name="Stolte C."/>
            <person name="Sykes S."/>
            <person name="Thomson T."/>
            <person name="Walk T."/>
            <person name="White J."/>
            <person name="Yandava C."/>
            <person name="Burger G."/>
            <person name="Gray M.W."/>
            <person name="Holland P.W.H."/>
            <person name="King N."/>
            <person name="Lang F.B.F."/>
            <person name="Roger A.J."/>
            <person name="Ruiz-Trillo I."/>
            <person name="Lander E."/>
            <person name="Nusbaum C."/>
        </authorList>
    </citation>
    <scope>NUCLEOTIDE SEQUENCE [LARGE SCALE GENOMIC DNA]</scope>
    <source>
        <strain evidence="6 7">DAOM BR117</strain>
    </source>
</reference>
<keyword evidence="1 3" id="KW-0853">WD repeat</keyword>
<name>A0A0L0HEG3_SPIPD</name>
<dbReference type="InterPro" id="IPR015943">
    <property type="entry name" value="WD40/YVTN_repeat-like_dom_sf"/>
</dbReference>
<dbReference type="OrthoDB" id="10251741at2759"/>
<dbReference type="Pfam" id="PF23414">
    <property type="entry name" value="Beta-prop_EML_2"/>
    <property type="match status" value="1"/>
</dbReference>
<dbReference type="InterPro" id="IPR055442">
    <property type="entry name" value="Beta-prop_EML-like_2nd"/>
</dbReference>
<feature type="coiled-coil region" evidence="4">
    <location>
        <begin position="787"/>
        <end position="825"/>
    </location>
</feature>
<keyword evidence="4" id="KW-0175">Coiled coil</keyword>
<dbReference type="EMBL" id="KQ257457">
    <property type="protein sequence ID" value="KNC99492.1"/>
    <property type="molecule type" value="Genomic_DNA"/>
</dbReference>
<dbReference type="GeneID" id="27688315"/>
<evidence type="ECO:0000256" key="4">
    <source>
        <dbReference type="SAM" id="Coils"/>
    </source>
</evidence>
<dbReference type="OMA" id="SYTEYHC"/>
<accession>A0A0L0HEG3</accession>
<dbReference type="Proteomes" id="UP000053201">
    <property type="component" value="Unassembled WGS sequence"/>
</dbReference>
<feature type="domain" description="EML-like second beta-propeller" evidence="5">
    <location>
        <begin position="351"/>
        <end position="625"/>
    </location>
</feature>
<dbReference type="VEuPathDB" id="FungiDB:SPPG_04888"/>
<keyword evidence="2" id="KW-0677">Repeat</keyword>
<dbReference type="PANTHER" id="PTHR32215:SF0">
    <property type="entry name" value="CILIA- AND FLAGELLA-ASSOCIATED PROTEIN 57"/>
    <property type="match status" value="1"/>
</dbReference>
<feature type="repeat" description="WD" evidence="3">
    <location>
        <begin position="344"/>
        <end position="385"/>
    </location>
</feature>
<evidence type="ECO:0000259" key="5">
    <source>
        <dbReference type="Pfam" id="PF23414"/>
    </source>
</evidence>
<feature type="repeat" description="WD" evidence="3">
    <location>
        <begin position="467"/>
        <end position="508"/>
    </location>
</feature>
<dbReference type="PROSITE" id="PS50082">
    <property type="entry name" value="WD_REPEATS_2"/>
    <property type="match status" value="3"/>
</dbReference>
<protein>
    <recommendedName>
        <fullName evidence="5">EML-like second beta-propeller domain-containing protein</fullName>
    </recommendedName>
</protein>
<proteinExistence type="predicted"/>
<evidence type="ECO:0000256" key="3">
    <source>
        <dbReference type="PROSITE-ProRule" id="PRU00221"/>
    </source>
</evidence>
<evidence type="ECO:0000313" key="7">
    <source>
        <dbReference type="Proteomes" id="UP000053201"/>
    </source>
</evidence>
<dbReference type="PANTHER" id="PTHR32215">
    <property type="entry name" value="CILIA- AND FLAGELLA-ASSOCIATED PROTEIN 57"/>
    <property type="match status" value="1"/>
</dbReference>
<dbReference type="FunFam" id="2.130.10.10:FF:000271">
    <property type="entry name" value="cilia- and flagella-associated protein 57"/>
    <property type="match status" value="1"/>
</dbReference>
<dbReference type="SMART" id="SM00320">
    <property type="entry name" value="WD40"/>
    <property type="match status" value="7"/>
</dbReference>
<dbReference type="SUPFAM" id="SSF50978">
    <property type="entry name" value="WD40 repeat-like"/>
    <property type="match status" value="2"/>
</dbReference>